<evidence type="ECO:0000256" key="1">
    <source>
        <dbReference type="SAM" id="Phobius"/>
    </source>
</evidence>
<sequence length="90" mass="9577">MVSQCGFNKTVFSGTQRGRKIIMSILIGGLFILIGLIQIYIAYRTFRKIKTSGGKDISPFMPLALYGGLAFGIILVAVGISAAVGSFGPF</sequence>
<gene>
    <name evidence="2" type="ORF">FC91_GL002059</name>
</gene>
<feature type="transmembrane region" description="Helical" evidence="1">
    <location>
        <begin position="21"/>
        <end position="43"/>
    </location>
</feature>
<dbReference type="PATRIC" id="fig|1122147.4.peg.2128"/>
<dbReference type="AlphaFoldDB" id="A0A0R1X921"/>
<name>A0A0R1X921_9LACO</name>
<keyword evidence="1" id="KW-0812">Transmembrane</keyword>
<keyword evidence="1" id="KW-0472">Membrane</keyword>
<dbReference type="Proteomes" id="UP000050949">
    <property type="component" value="Unassembled WGS sequence"/>
</dbReference>
<reference evidence="2 3" key="1">
    <citation type="journal article" date="2015" name="Genome Announc.">
        <title>Expanding the biotechnology potential of lactobacilli through comparative genomics of 213 strains and associated genera.</title>
        <authorList>
            <person name="Sun Z."/>
            <person name="Harris H.M."/>
            <person name="McCann A."/>
            <person name="Guo C."/>
            <person name="Argimon S."/>
            <person name="Zhang W."/>
            <person name="Yang X."/>
            <person name="Jeffery I.B."/>
            <person name="Cooney J.C."/>
            <person name="Kagawa T.F."/>
            <person name="Liu W."/>
            <person name="Song Y."/>
            <person name="Salvetti E."/>
            <person name="Wrobel A."/>
            <person name="Rasinkangas P."/>
            <person name="Parkhill J."/>
            <person name="Rea M.C."/>
            <person name="O'Sullivan O."/>
            <person name="Ritari J."/>
            <person name="Douillard F.P."/>
            <person name="Paul Ross R."/>
            <person name="Yang R."/>
            <person name="Briner A.E."/>
            <person name="Felis G.E."/>
            <person name="de Vos W.M."/>
            <person name="Barrangou R."/>
            <person name="Klaenhammer T.R."/>
            <person name="Caufield P.W."/>
            <person name="Cui Y."/>
            <person name="Zhang H."/>
            <person name="O'Toole P.W."/>
        </authorList>
    </citation>
    <scope>NUCLEOTIDE SEQUENCE [LARGE SCALE GENOMIC DNA]</scope>
    <source>
        <strain evidence="2 3">DSM 16991</strain>
    </source>
</reference>
<dbReference type="EMBL" id="AZFW01000161">
    <property type="protein sequence ID" value="KRM23443.1"/>
    <property type="molecule type" value="Genomic_DNA"/>
</dbReference>
<organism evidence="2 3">
    <name type="scientific">Schleiferilactobacillus harbinensis DSM 16991</name>
    <dbReference type="NCBI Taxonomy" id="1122147"/>
    <lineage>
        <taxon>Bacteria</taxon>
        <taxon>Bacillati</taxon>
        <taxon>Bacillota</taxon>
        <taxon>Bacilli</taxon>
        <taxon>Lactobacillales</taxon>
        <taxon>Lactobacillaceae</taxon>
        <taxon>Schleiferilactobacillus</taxon>
    </lineage>
</organism>
<keyword evidence="1" id="KW-1133">Transmembrane helix</keyword>
<evidence type="ECO:0000313" key="2">
    <source>
        <dbReference type="EMBL" id="KRM23443.1"/>
    </source>
</evidence>
<dbReference type="eggNOG" id="ENOG5030AQB">
    <property type="taxonomic scope" value="Bacteria"/>
</dbReference>
<comment type="caution">
    <text evidence="2">The sequence shown here is derived from an EMBL/GenBank/DDBJ whole genome shotgun (WGS) entry which is preliminary data.</text>
</comment>
<proteinExistence type="predicted"/>
<evidence type="ECO:0000313" key="3">
    <source>
        <dbReference type="Proteomes" id="UP000050949"/>
    </source>
</evidence>
<accession>A0A0R1X921</accession>
<protein>
    <submittedName>
        <fullName evidence="2">Uncharacterized protein</fullName>
    </submittedName>
</protein>
<feature type="transmembrane region" description="Helical" evidence="1">
    <location>
        <begin position="63"/>
        <end position="87"/>
    </location>
</feature>